<dbReference type="RefSeq" id="WP_188999256.1">
    <property type="nucleotide sequence ID" value="NZ_BMOD01000001.1"/>
</dbReference>
<evidence type="ECO:0000256" key="3">
    <source>
        <dbReference type="ARBA" id="ARBA00022475"/>
    </source>
</evidence>
<comment type="caution">
    <text evidence="9">The sequence shown here is derived from an EMBL/GenBank/DDBJ whole genome shotgun (WGS) entry which is preliminary data.</text>
</comment>
<keyword evidence="5 8" id="KW-1133">Transmembrane helix</keyword>
<organism evidence="9 10">
    <name type="scientific">Deinococcus roseus</name>
    <dbReference type="NCBI Taxonomy" id="392414"/>
    <lineage>
        <taxon>Bacteria</taxon>
        <taxon>Thermotogati</taxon>
        <taxon>Deinococcota</taxon>
        <taxon>Deinococci</taxon>
        <taxon>Deinococcales</taxon>
        <taxon>Deinococcaceae</taxon>
        <taxon>Deinococcus</taxon>
    </lineage>
</organism>
<dbReference type="SUPFAM" id="SSF103481">
    <property type="entry name" value="Multidrug resistance efflux transporter EmrE"/>
    <property type="match status" value="1"/>
</dbReference>
<reference evidence="10" key="1">
    <citation type="journal article" date="2019" name="Int. J. Syst. Evol. Microbiol.">
        <title>The Global Catalogue of Microorganisms (GCM) 10K type strain sequencing project: providing services to taxonomists for standard genome sequencing and annotation.</title>
        <authorList>
            <consortium name="The Broad Institute Genomics Platform"/>
            <consortium name="The Broad Institute Genome Sequencing Center for Infectious Disease"/>
            <person name="Wu L."/>
            <person name="Ma J."/>
        </authorList>
    </citation>
    <scope>NUCLEOTIDE SEQUENCE [LARGE SCALE GENOMIC DNA]</scope>
    <source>
        <strain evidence="10">JCM 14370</strain>
    </source>
</reference>
<evidence type="ECO:0000313" key="9">
    <source>
        <dbReference type="EMBL" id="GGJ21676.1"/>
    </source>
</evidence>
<comment type="subcellular location">
    <subcellularLocation>
        <location evidence="1 7">Cell membrane</location>
        <topology evidence="1 7">Multi-pass membrane protein</topology>
    </subcellularLocation>
</comment>
<evidence type="ECO:0000256" key="6">
    <source>
        <dbReference type="ARBA" id="ARBA00023136"/>
    </source>
</evidence>
<protein>
    <submittedName>
        <fullName evidence="9">Multidrug transporter</fullName>
    </submittedName>
</protein>
<dbReference type="Proteomes" id="UP000632222">
    <property type="component" value="Unassembled WGS sequence"/>
</dbReference>
<gene>
    <name evidence="9" type="ORF">GCM10008938_04850</name>
</gene>
<dbReference type="Gene3D" id="1.10.3730.20">
    <property type="match status" value="1"/>
</dbReference>
<keyword evidence="10" id="KW-1185">Reference proteome</keyword>
<dbReference type="InterPro" id="IPR037185">
    <property type="entry name" value="EmrE-like"/>
</dbReference>
<keyword evidence="2" id="KW-0813">Transport</keyword>
<keyword evidence="4 7" id="KW-0812">Transmembrane</keyword>
<keyword evidence="3" id="KW-1003">Cell membrane</keyword>
<evidence type="ECO:0000313" key="10">
    <source>
        <dbReference type="Proteomes" id="UP000632222"/>
    </source>
</evidence>
<keyword evidence="6 8" id="KW-0472">Membrane</keyword>
<dbReference type="Pfam" id="PF00893">
    <property type="entry name" value="Multi_Drug_Res"/>
    <property type="match status" value="1"/>
</dbReference>
<dbReference type="InterPro" id="IPR045324">
    <property type="entry name" value="Small_multidrug_res"/>
</dbReference>
<evidence type="ECO:0000256" key="2">
    <source>
        <dbReference type="ARBA" id="ARBA00022448"/>
    </source>
</evidence>
<evidence type="ECO:0000256" key="7">
    <source>
        <dbReference type="RuleBase" id="RU003942"/>
    </source>
</evidence>
<feature type="transmembrane region" description="Helical" evidence="8">
    <location>
        <begin position="26"/>
        <end position="44"/>
    </location>
</feature>
<feature type="transmembrane region" description="Helical" evidence="8">
    <location>
        <begin position="82"/>
        <end position="101"/>
    </location>
</feature>
<evidence type="ECO:0000256" key="8">
    <source>
        <dbReference type="SAM" id="Phobius"/>
    </source>
</evidence>
<proteinExistence type="inferred from homology"/>
<name>A0ABQ2CVP0_9DEIO</name>
<accession>A0ABQ2CVP0</accession>
<dbReference type="PANTHER" id="PTHR30561">
    <property type="entry name" value="SMR FAMILY PROTON-DEPENDENT DRUG EFFLUX TRANSPORTER SUGE"/>
    <property type="match status" value="1"/>
</dbReference>
<sequence length="105" mass="10941">MPFLMLSILADVIATAALKSSEGFTRLIPTLIVMVGYGLGFYFLSLSLKVMPVGTAYAVASGLGTALIVLLGALFLKEPLTASKLFSILLIVGGVVGLNLVDKHS</sequence>
<evidence type="ECO:0000256" key="5">
    <source>
        <dbReference type="ARBA" id="ARBA00022989"/>
    </source>
</evidence>
<dbReference type="EMBL" id="BMOD01000001">
    <property type="protein sequence ID" value="GGJ21676.1"/>
    <property type="molecule type" value="Genomic_DNA"/>
</dbReference>
<feature type="transmembrane region" description="Helical" evidence="8">
    <location>
        <begin position="56"/>
        <end position="76"/>
    </location>
</feature>
<evidence type="ECO:0000256" key="1">
    <source>
        <dbReference type="ARBA" id="ARBA00004651"/>
    </source>
</evidence>
<comment type="similarity">
    <text evidence="7">Belongs to the drug/metabolite transporter (DMT) superfamily. Small multidrug resistance (SMR) (TC 2.A.7.1) family.</text>
</comment>
<evidence type="ECO:0000256" key="4">
    <source>
        <dbReference type="ARBA" id="ARBA00022692"/>
    </source>
</evidence>
<dbReference type="InterPro" id="IPR000390">
    <property type="entry name" value="Small_drug/metabolite_transptr"/>
</dbReference>
<dbReference type="PANTHER" id="PTHR30561:SF1">
    <property type="entry name" value="MULTIDRUG TRANSPORTER EMRE"/>
    <property type="match status" value="1"/>
</dbReference>